<dbReference type="GO" id="GO:0005634">
    <property type="term" value="C:nucleus"/>
    <property type="evidence" value="ECO:0007669"/>
    <property type="project" value="InterPro"/>
</dbReference>
<evidence type="ECO:0000313" key="3">
    <source>
        <dbReference type="EMBL" id="PJF18843.1"/>
    </source>
</evidence>
<dbReference type="Proteomes" id="UP000240830">
    <property type="component" value="Unassembled WGS sequence"/>
</dbReference>
<protein>
    <recommendedName>
        <fullName evidence="5">Nucleosome assembly protein</fullName>
    </recommendedName>
</protein>
<proteinExistence type="inferred from homology"/>
<dbReference type="Pfam" id="PF00956">
    <property type="entry name" value="NAP"/>
    <property type="match status" value="1"/>
</dbReference>
<dbReference type="PANTHER" id="PTHR11875">
    <property type="entry name" value="TESTIS-SPECIFIC Y-ENCODED PROTEIN"/>
    <property type="match status" value="1"/>
</dbReference>
<dbReference type="OrthoDB" id="27325at2759"/>
<dbReference type="InterPro" id="IPR037231">
    <property type="entry name" value="NAP-like_sf"/>
</dbReference>
<accession>A0A2H9TM65</accession>
<dbReference type="EMBL" id="MTSL01000101">
    <property type="protein sequence ID" value="PJF18843.1"/>
    <property type="molecule type" value="Genomic_DNA"/>
</dbReference>
<dbReference type="InterPro" id="IPR002164">
    <property type="entry name" value="NAP_family"/>
</dbReference>
<dbReference type="GO" id="GO:0006334">
    <property type="term" value="P:nucleosome assembly"/>
    <property type="evidence" value="ECO:0007669"/>
    <property type="project" value="InterPro"/>
</dbReference>
<evidence type="ECO:0008006" key="5">
    <source>
        <dbReference type="Google" id="ProtNLM"/>
    </source>
</evidence>
<comment type="similarity">
    <text evidence="1 2">Belongs to the nucleosome assembly protein (NAP) family.</text>
</comment>
<evidence type="ECO:0000313" key="4">
    <source>
        <dbReference type="Proteomes" id="UP000240830"/>
    </source>
</evidence>
<organism evidence="3 4">
    <name type="scientific">Paramicrosporidium saccamoebae</name>
    <dbReference type="NCBI Taxonomy" id="1246581"/>
    <lineage>
        <taxon>Eukaryota</taxon>
        <taxon>Fungi</taxon>
        <taxon>Fungi incertae sedis</taxon>
        <taxon>Cryptomycota</taxon>
        <taxon>Cryptomycota incertae sedis</taxon>
        <taxon>Paramicrosporidium</taxon>
    </lineage>
</organism>
<keyword evidence="4" id="KW-1185">Reference proteome</keyword>
<dbReference type="Gene3D" id="3.30.1120.90">
    <property type="entry name" value="Nucleosome assembly protein"/>
    <property type="match status" value="1"/>
</dbReference>
<name>A0A2H9TM65_9FUNG</name>
<sequence>MKRETFDMGMLKKKISEMEHDEEHGCCDNHDYLSDLPLSIRKRVYALEHLHSKRSGIANAFREELLELERKYLAKYVPLNEERYMLVNGKREPTAEELANFTESGVEELGESSKPVSDKTGIPNFWLTALQTHPNINALITEVDSEVLSSLLDIRVSYLPGKPGFKIDFEFAPNDFFSNTLLSKEYHLANPDENEGDYDDFVYDHAVGTEINWKGDKNLCFKTIVRTQRHRTNNSTRTVKREEPQSSFFHFFIPPVLPENADDEEDSEDINELEARLQINARQLTMPKNDFAWYVPHHEGPSRDAPEAAPRLDISAMRRNCANSSNSWGRGTVIMDDAQRSLPETQMNDNNTESIAPAKRIKFEKPIGADEFSFAPESIVLGRVRAHIY</sequence>
<evidence type="ECO:0000256" key="2">
    <source>
        <dbReference type="RuleBase" id="RU003876"/>
    </source>
</evidence>
<dbReference type="SUPFAM" id="SSF143113">
    <property type="entry name" value="NAP-like"/>
    <property type="match status" value="1"/>
</dbReference>
<reference evidence="3 4" key="1">
    <citation type="submission" date="2016-10" db="EMBL/GenBank/DDBJ databases">
        <title>The genome of Paramicrosporidium saccamoebae is the missing link in understanding Cryptomycota and Microsporidia evolution.</title>
        <authorList>
            <person name="Quandt C.A."/>
            <person name="Beaudet D."/>
            <person name="Corsaro D."/>
            <person name="Michel R."/>
            <person name="Corradi N."/>
            <person name="James T."/>
        </authorList>
    </citation>
    <scope>NUCLEOTIDE SEQUENCE [LARGE SCALE GENOMIC DNA]</scope>
    <source>
        <strain evidence="3 4">KSL3</strain>
    </source>
</reference>
<dbReference type="STRING" id="1246581.A0A2H9TM65"/>
<dbReference type="Gene3D" id="1.20.5.1500">
    <property type="match status" value="1"/>
</dbReference>
<comment type="caution">
    <text evidence="3">The sequence shown here is derived from an EMBL/GenBank/DDBJ whole genome shotgun (WGS) entry which is preliminary data.</text>
</comment>
<gene>
    <name evidence="3" type="ORF">PSACC_01346</name>
</gene>
<dbReference type="AlphaFoldDB" id="A0A2H9TM65"/>
<evidence type="ECO:0000256" key="1">
    <source>
        <dbReference type="ARBA" id="ARBA00009947"/>
    </source>
</evidence>